<evidence type="ECO:0000313" key="2">
    <source>
        <dbReference type="Proteomes" id="UP000017052"/>
    </source>
</evidence>
<dbReference type="Proteomes" id="UP000017052">
    <property type="component" value="Unassembled WGS sequence"/>
</dbReference>
<accession>U2QMS8</accession>
<proteinExistence type="predicted"/>
<name>U2QMS8_9ACTN</name>
<dbReference type="AlphaFoldDB" id="U2QMS8"/>
<dbReference type="Gene3D" id="3.90.79.10">
    <property type="entry name" value="Nucleoside Triphosphate Pyrophosphohydrolase"/>
    <property type="match status" value="1"/>
</dbReference>
<dbReference type="SUPFAM" id="SSF55811">
    <property type="entry name" value="Nudix"/>
    <property type="match status" value="1"/>
</dbReference>
<dbReference type="InterPro" id="IPR015797">
    <property type="entry name" value="NUDIX_hydrolase-like_dom_sf"/>
</dbReference>
<protein>
    <recommendedName>
        <fullName evidence="3">NUDIX domain protein</fullName>
    </recommendedName>
</protein>
<reference evidence="1" key="1">
    <citation type="submission" date="2013-08" db="EMBL/GenBank/DDBJ databases">
        <authorList>
            <person name="Durkin A.S."/>
            <person name="Haft D.R."/>
            <person name="McCorrison J."/>
            <person name="Torralba M."/>
            <person name="Gillis M."/>
            <person name="Haft D.H."/>
            <person name="Methe B."/>
            <person name="Sutton G."/>
            <person name="Nelson K.E."/>
        </authorList>
    </citation>
    <scope>NUCLEOTIDE SEQUENCE [LARGE SCALE GENOMIC DNA]</scope>
    <source>
        <strain evidence="1">F0233</strain>
    </source>
</reference>
<organism evidence="1 2">
    <name type="scientific">Propionibacterium acidifaciens F0233</name>
    <dbReference type="NCBI Taxonomy" id="553198"/>
    <lineage>
        <taxon>Bacteria</taxon>
        <taxon>Bacillati</taxon>
        <taxon>Actinomycetota</taxon>
        <taxon>Actinomycetes</taxon>
        <taxon>Propionibacteriales</taxon>
        <taxon>Propionibacteriaceae</taxon>
        <taxon>Propionibacterium</taxon>
    </lineage>
</organism>
<sequence>MEWEYDHVLIGVCQDHNSLKPNPREVEEVFWWTLDERAIGPFTPWLPLVLKTAVPFLSGLPNSP</sequence>
<evidence type="ECO:0000313" key="1">
    <source>
        <dbReference type="EMBL" id="ERK57479.1"/>
    </source>
</evidence>
<gene>
    <name evidence="1" type="ORF">HMPREF0682_1907</name>
</gene>
<dbReference type="EMBL" id="ACVN02000153">
    <property type="protein sequence ID" value="ERK57479.1"/>
    <property type="molecule type" value="Genomic_DNA"/>
</dbReference>
<comment type="caution">
    <text evidence="1">The sequence shown here is derived from an EMBL/GenBank/DDBJ whole genome shotgun (WGS) entry which is preliminary data.</text>
</comment>
<keyword evidence="2" id="KW-1185">Reference proteome</keyword>
<evidence type="ECO:0008006" key="3">
    <source>
        <dbReference type="Google" id="ProtNLM"/>
    </source>
</evidence>